<evidence type="ECO:0000313" key="2">
    <source>
        <dbReference type="EMBL" id="ARJ50871.1"/>
    </source>
</evidence>
<dbReference type="Proteomes" id="UP000242864">
    <property type="component" value="Chromosome"/>
</dbReference>
<keyword evidence="1" id="KW-0812">Transmembrane</keyword>
<gene>
    <name evidence="2" type="ORF">B5P37_05815</name>
</gene>
<protein>
    <submittedName>
        <fullName evidence="2">Uncharacterized protein</fullName>
    </submittedName>
</protein>
<evidence type="ECO:0000313" key="3">
    <source>
        <dbReference type="Proteomes" id="UP000242864"/>
    </source>
</evidence>
<dbReference type="RefSeq" id="WP_085237349.1">
    <property type="nucleotide sequence ID" value="NZ_CP020773.1"/>
</dbReference>
<sequence>MLDKKTINDYYFTLIFLTILTIFSISVTSFYSKNIILYIIMSFVILLSTLSTEIALNKKYGLQEKAKKMMVSIIPINLVIFSVFLFFIFS</sequence>
<keyword evidence="1" id="KW-0472">Membrane</keyword>
<keyword evidence="3" id="KW-1185">Reference proteome</keyword>
<dbReference type="KEGG" id="slz:B5P37_05815"/>
<dbReference type="EMBL" id="CP020773">
    <property type="protein sequence ID" value="ARJ50871.1"/>
    <property type="molecule type" value="Genomic_DNA"/>
</dbReference>
<feature type="transmembrane region" description="Helical" evidence="1">
    <location>
        <begin position="12"/>
        <end position="31"/>
    </location>
</feature>
<proteinExistence type="predicted"/>
<name>A0AAC9RP42_9STAP</name>
<feature type="transmembrane region" description="Helical" evidence="1">
    <location>
        <begin position="37"/>
        <end position="57"/>
    </location>
</feature>
<dbReference type="AlphaFoldDB" id="A0AAC9RP42"/>
<keyword evidence="1" id="KW-1133">Transmembrane helix</keyword>
<reference evidence="2 3" key="1">
    <citation type="submission" date="2017-04" db="EMBL/GenBank/DDBJ databases">
        <authorList>
            <person name="Veseli I.A."/>
            <person name="Tang C."/>
            <person name="Pombert J.-F."/>
        </authorList>
    </citation>
    <scope>NUCLEOTIDE SEQUENCE [LARGE SCALE GENOMIC DNA]</scope>
    <source>
        <strain evidence="2 3">ATCC 700373</strain>
    </source>
</reference>
<organism evidence="2 3">
    <name type="scientific">Staphylococcus lutrae</name>
    <dbReference type="NCBI Taxonomy" id="155085"/>
    <lineage>
        <taxon>Bacteria</taxon>
        <taxon>Bacillati</taxon>
        <taxon>Bacillota</taxon>
        <taxon>Bacilli</taxon>
        <taxon>Bacillales</taxon>
        <taxon>Staphylococcaceae</taxon>
        <taxon>Staphylococcus</taxon>
    </lineage>
</organism>
<evidence type="ECO:0000256" key="1">
    <source>
        <dbReference type="SAM" id="Phobius"/>
    </source>
</evidence>
<accession>A0AAC9RP42</accession>
<feature type="transmembrane region" description="Helical" evidence="1">
    <location>
        <begin position="69"/>
        <end position="89"/>
    </location>
</feature>